<dbReference type="InterPro" id="IPR046347">
    <property type="entry name" value="bZIP_sf"/>
</dbReference>
<feature type="coiled-coil region" evidence="4">
    <location>
        <begin position="116"/>
        <end position="157"/>
    </location>
</feature>
<name>A0A7M5UTT9_9CNID</name>
<evidence type="ECO:0000256" key="1">
    <source>
        <dbReference type="ARBA" id="ARBA00023015"/>
    </source>
</evidence>
<dbReference type="Gene3D" id="1.20.5.170">
    <property type="match status" value="1"/>
</dbReference>
<evidence type="ECO:0000256" key="2">
    <source>
        <dbReference type="ARBA" id="ARBA00023125"/>
    </source>
</evidence>
<dbReference type="PROSITE" id="PS50217">
    <property type="entry name" value="BZIP"/>
    <property type="match status" value="1"/>
</dbReference>
<evidence type="ECO:0000313" key="7">
    <source>
        <dbReference type="EnsemblMetazoa" id="CLYHEMP004085.1"/>
    </source>
</evidence>
<keyword evidence="1" id="KW-0805">Transcription regulation</keyword>
<dbReference type="GO" id="GO:0005634">
    <property type="term" value="C:nucleus"/>
    <property type="evidence" value="ECO:0007669"/>
    <property type="project" value="TreeGrafter"/>
</dbReference>
<dbReference type="RefSeq" id="XP_066923154.1">
    <property type="nucleotide sequence ID" value="XM_067067053.1"/>
</dbReference>
<evidence type="ECO:0000256" key="3">
    <source>
        <dbReference type="ARBA" id="ARBA00023163"/>
    </source>
</evidence>
<dbReference type="GeneID" id="136810486"/>
<reference evidence="7" key="1">
    <citation type="submission" date="2021-01" db="UniProtKB">
        <authorList>
            <consortium name="EnsemblMetazoa"/>
        </authorList>
    </citation>
    <scope>IDENTIFICATION</scope>
</reference>
<organism evidence="7 8">
    <name type="scientific">Clytia hemisphaerica</name>
    <dbReference type="NCBI Taxonomy" id="252671"/>
    <lineage>
        <taxon>Eukaryota</taxon>
        <taxon>Metazoa</taxon>
        <taxon>Cnidaria</taxon>
        <taxon>Hydrozoa</taxon>
        <taxon>Hydroidolina</taxon>
        <taxon>Leptothecata</taxon>
        <taxon>Obeliida</taxon>
        <taxon>Clytiidae</taxon>
        <taxon>Clytia</taxon>
    </lineage>
</organism>
<dbReference type="SMART" id="SM00338">
    <property type="entry name" value="BRLZ"/>
    <property type="match status" value="1"/>
</dbReference>
<keyword evidence="3" id="KW-0804">Transcription</keyword>
<evidence type="ECO:0000259" key="6">
    <source>
        <dbReference type="PROSITE" id="PS50217"/>
    </source>
</evidence>
<dbReference type="OrthoDB" id="2596881at2759"/>
<keyword evidence="4" id="KW-0175">Coiled coil</keyword>
<accession>A0A7M5UTT9</accession>
<protein>
    <recommendedName>
        <fullName evidence="6">BZIP domain-containing protein</fullName>
    </recommendedName>
</protein>
<dbReference type="AlphaFoldDB" id="A0A7M5UTT9"/>
<dbReference type="SUPFAM" id="SSF57959">
    <property type="entry name" value="Leucine zipper domain"/>
    <property type="match status" value="1"/>
</dbReference>
<dbReference type="GO" id="GO:0000978">
    <property type="term" value="F:RNA polymerase II cis-regulatory region sequence-specific DNA binding"/>
    <property type="evidence" value="ECO:0007669"/>
    <property type="project" value="TreeGrafter"/>
</dbReference>
<feature type="region of interest" description="Disordered" evidence="5">
    <location>
        <begin position="27"/>
        <end position="55"/>
    </location>
</feature>
<keyword evidence="2" id="KW-0238">DNA-binding</keyword>
<dbReference type="PROSITE" id="PS00036">
    <property type="entry name" value="BZIP_BASIC"/>
    <property type="match status" value="1"/>
</dbReference>
<dbReference type="InterPro" id="IPR000837">
    <property type="entry name" value="AP-1"/>
</dbReference>
<proteinExistence type="predicted"/>
<evidence type="ECO:0000256" key="4">
    <source>
        <dbReference type="SAM" id="Coils"/>
    </source>
</evidence>
<feature type="compositionally biased region" description="Basic and acidic residues" evidence="5">
    <location>
        <begin position="83"/>
        <end position="92"/>
    </location>
</feature>
<dbReference type="Pfam" id="PF07716">
    <property type="entry name" value="bZIP_2"/>
    <property type="match status" value="1"/>
</dbReference>
<dbReference type="PANTHER" id="PTHR23351">
    <property type="entry name" value="FOS TRANSCRIPTION FACTOR-RELATED"/>
    <property type="match status" value="1"/>
</dbReference>
<dbReference type="InterPro" id="IPR004827">
    <property type="entry name" value="bZIP"/>
</dbReference>
<keyword evidence="8" id="KW-1185">Reference proteome</keyword>
<evidence type="ECO:0000256" key="5">
    <source>
        <dbReference type="SAM" id="MobiDB-lite"/>
    </source>
</evidence>
<feature type="compositionally biased region" description="Low complexity" evidence="5">
    <location>
        <begin position="30"/>
        <end position="53"/>
    </location>
</feature>
<dbReference type="Proteomes" id="UP000594262">
    <property type="component" value="Unplaced"/>
</dbReference>
<dbReference type="EnsemblMetazoa" id="CLYHEMT004085.1">
    <property type="protein sequence ID" value="CLYHEMP004085.1"/>
    <property type="gene ID" value="CLYHEMG004085"/>
</dbReference>
<evidence type="ECO:0000313" key="8">
    <source>
        <dbReference type="Proteomes" id="UP000594262"/>
    </source>
</evidence>
<sequence>MATMFMDTSEDQSLNAKSALRNALRAKLKSSSSFEDTTTTSSTTSFDLTRTSSMSSNLNYDDTSIKLIDVETLGNESDESGESDEKMDEKESSTAVSSIPLEERRLRNRLAARKCREKRKQRIMNLEKICNNLESRIDMLTAEIEGLDGQKKNLTRLLENHNCVRLTPKPTAVIKNAVMSK</sequence>
<dbReference type="GO" id="GO:0000981">
    <property type="term" value="F:DNA-binding transcription factor activity, RNA polymerase II-specific"/>
    <property type="evidence" value="ECO:0007669"/>
    <property type="project" value="TreeGrafter"/>
</dbReference>
<dbReference type="PANTHER" id="PTHR23351:SF24">
    <property type="entry name" value="ACTIVATING TRANSCRIPTION FACTOR 3-RELATED"/>
    <property type="match status" value="1"/>
</dbReference>
<feature type="region of interest" description="Disordered" evidence="5">
    <location>
        <begin position="72"/>
        <end position="97"/>
    </location>
</feature>
<feature type="domain" description="BZIP" evidence="6">
    <location>
        <begin position="102"/>
        <end position="161"/>
    </location>
</feature>